<evidence type="ECO:0000313" key="5">
    <source>
        <dbReference type="Proteomes" id="UP001595685"/>
    </source>
</evidence>
<name>A0ABV7WKY6_9MICO</name>
<dbReference type="PROSITE" id="PS50887">
    <property type="entry name" value="GGDEF"/>
    <property type="match status" value="1"/>
</dbReference>
<evidence type="ECO:0000259" key="3">
    <source>
        <dbReference type="PROSITE" id="PS50887"/>
    </source>
</evidence>
<dbReference type="SUPFAM" id="SSF55781">
    <property type="entry name" value="GAF domain-like"/>
    <property type="match status" value="1"/>
</dbReference>
<dbReference type="InterPro" id="IPR001633">
    <property type="entry name" value="EAL_dom"/>
</dbReference>
<feature type="domain" description="EAL" evidence="2">
    <location>
        <begin position="558"/>
        <end position="811"/>
    </location>
</feature>
<comment type="caution">
    <text evidence="4">The sequence shown here is derived from an EMBL/GenBank/DDBJ whole genome shotgun (WGS) entry which is preliminary data.</text>
</comment>
<dbReference type="Pfam" id="PF00563">
    <property type="entry name" value="EAL"/>
    <property type="match status" value="1"/>
</dbReference>
<evidence type="ECO:0000259" key="2">
    <source>
        <dbReference type="PROSITE" id="PS50883"/>
    </source>
</evidence>
<keyword evidence="5" id="KW-1185">Reference proteome</keyword>
<dbReference type="NCBIfam" id="TIGR00254">
    <property type="entry name" value="GGDEF"/>
    <property type="match status" value="1"/>
</dbReference>
<dbReference type="CDD" id="cd01949">
    <property type="entry name" value="GGDEF"/>
    <property type="match status" value="1"/>
</dbReference>
<feature type="transmembrane region" description="Helical" evidence="1">
    <location>
        <begin position="177"/>
        <end position="198"/>
    </location>
</feature>
<dbReference type="SMART" id="SM00267">
    <property type="entry name" value="GGDEF"/>
    <property type="match status" value="1"/>
</dbReference>
<dbReference type="SUPFAM" id="SSF141868">
    <property type="entry name" value="EAL domain-like"/>
    <property type="match status" value="1"/>
</dbReference>
<keyword evidence="1" id="KW-0812">Transmembrane</keyword>
<dbReference type="CDD" id="cd01948">
    <property type="entry name" value="EAL"/>
    <property type="match status" value="1"/>
</dbReference>
<dbReference type="InterPro" id="IPR003018">
    <property type="entry name" value="GAF"/>
</dbReference>
<accession>A0ABV7WKY6</accession>
<dbReference type="Gene3D" id="3.30.450.40">
    <property type="match status" value="1"/>
</dbReference>
<dbReference type="PANTHER" id="PTHR33121:SF70">
    <property type="entry name" value="SIGNALING PROTEIN YKOW"/>
    <property type="match status" value="1"/>
</dbReference>
<evidence type="ECO:0000313" key="4">
    <source>
        <dbReference type="EMBL" id="MFC3689783.1"/>
    </source>
</evidence>
<dbReference type="InterPro" id="IPR043128">
    <property type="entry name" value="Rev_trsase/Diguanyl_cyclase"/>
</dbReference>
<dbReference type="InterPro" id="IPR050706">
    <property type="entry name" value="Cyclic-di-GMP_PDE-like"/>
</dbReference>
<dbReference type="InterPro" id="IPR029016">
    <property type="entry name" value="GAF-like_dom_sf"/>
</dbReference>
<dbReference type="InterPro" id="IPR035919">
    <property type="entry name" value="EAL_sf"/>
</dbReference>
<protein>
    <submittedName>
        <fullName evidence="4">Bifunctional diguanylate cyclase/phosphodiesterase</fullName>
    </submittedName>
</protein>
<feature type="transmembrane region" description="Helical" evidence="1">
    <location>
        <begin position="70"/>
        <end position="94"/>
    </location>
</feature>
<proteinExistence type="predicted"/>
<dbReference type="EMBL" id="JBHRWW010000013">
    <property type="protein sequence ID" value="MFC3689783.1"/>
    <property type="molecule type" value="Genomic_DNA"/>
</dbReference>
<feature type="domain" description="GGDEF" evidence="3">
    <location>
        <begin position="417"/>
        <end position="549"/>
    </location>
</feature>
<feature type="transmembrane region" description="Helical" evidence="1">
    <location>
        <begin position="106"/>
        <end position="127"/>
    </location>
</feature>
<keyword evidence="1" id="KW-1133">Transmembrane helix</keyword>
<evidence type="ECO:0000256" key="1">
    <source>
        <dbReference type="SAM" id="Phobius"/>
    </source>
</evidence>
<dbReference type="SUPFAM" id="SSF55073">
    <property type="entry name" value="Nucleotide cyclase"/>
    <property type="match status" value="1"/>
</dbReference>
<dbReference type="PANTHER" id="PTHR33121">
    <property type="entry name" value="CYCLIC DI-GMP PHOSPHODIESTERASE PDEF"/>
    <property type="match status" value="1"/>
</dbReference>
<dbReference type="Gene3D" id="3.20.20.450">
    <property type="entry name" value="EAL domain"/>
    <property type="match status" value="1"/>
</dbReference>
<dbReference type="Pfam" id="PF01590">
    <property type="entry name" value="GAF"/>
    <property type="match status" value="1"/>
</dbReference>
<gene>
    <name evidence="4" type="ORF">ACFOLH_15650</name>
</gene>
<organism evidence="4 5">
    <name type="scientific">Aquipuribacter hungaricus</name>
    <dbReference type="NCBI Taxonomy" id="545624"/>
    <lineage>
        <taxon>Bacteria</taxon>
        <taxon>Bacillati</taxon>
        <taxon>Actinomycetota</taxon>
        <taxon>Actinomycetes</taxon>
        <taxon>Micrococcales</taxon>
        <taxon>Intrasporangiaceae</taxon>
        <taxon>Aquipuribacter</taxon>
    </lineage>
</organism>
<dbReference type="InterPro" id="IPR000160">
    <property type="entry name" value="GGDEF_dom"/>
</dbReference>
<keyword evidence="1" id="KW-0472">Membrane</keyword>
<dbReference type="Proteomes" id="UP001595685">
    <property type="component" value="Unassembled WGS sequence"/>
</dbReference>
<dbReference type="Gene3D" id="3.30.70.270">
    <property type="match status" value="1"/>
</dbReference>
<dbReference type="Pfam" id="PF00990">
    <property type="entry name" value="GGDEF"/>
    <property type="match status" value="1"/>
</dbReference>
<dbReference type="SMART" id="SM00052">
    <property type="entry name" value="EAL"/>
    <property type="match status" value="1"/>
</dbReference>
<dbReference type="PROSITE" id="PS50883">
    <property type="entry name" value="EAL"/>
    <property type="match status" value="1"/>
</dbReference>
<dbReference type="RefSeq" id="WP_340295346.1">
    <property type="nucleotide sequence ID" value="NZ_JBBEOI010000231.1"/>
</dbReference>
<feature type="transmembrane region" description="Helical" evidence="1">
    <location>
        <begin position="205"/>
        <end position="222"/>
    </location>
</feature>
<feature type="transmembrane region" description="Helical" evidence="1">
    <location>
        <begin position="139"/>
        <end position="165"/>
    </location>
</feature>
<reference evidence="5" key="1">
    <citation type="journal article" date="2019" name="Int. J. Syst. Evol. Microbiol.">
        <title>The Global Catalogue of Microorganisms (GCM) 10K type strain sequencing project: providing services to taxonomists for standard genome sequencing and annotation.</title>
        <authorList>
            <consortium name="The Broad Institute Genomics Platform"/>
            <consortium name="The Broad Institute Genome Sequencing Center for Infectious Disease"/>
            <person name="Wu L."/>
            <person name="Ma J."/>
        </authorList>
    </citation>
    <scope>NUCLEOTIDE SEQUENCE [LARGE SCALE GENOMIC DNA]</scope>
    <source>
        <strain evidence="5">NCAIM B.02333</strain>
    </source>
</reference>
<dbReference type="InterPro" id="IPR029787">
    <property type="entry name" value="Nucleotide_cyclase"/>
</dbReference>
<sequence>MSSRRYAISVFSALLALAAVLLHLGPLRGVTAPLEGPPWWLLVPAFVLAELVVVHVQARRESLSVSFREVPLVVGLVLLAPVELLAASVLGSAVAMLRRRSGSEKLLFNLSLLALEASLAAALYHLALGTADPTSARGLLAALATVVVTDLVGAAALTAVVWLKVRAFDDGVLVEAVTTGLVAALTNTSLGLLVVVLLDTRPVALVLLVGVLLTVALAYRGYSSLDRSHARLESLYRFTRRVQEEVDTAEVCRTVLRQARDILASQGAELLVLPARGGTDPGLLLRLVGDEVVEEPLVVPAWLAEAVDGRAVRRHGQDDAGPRDALAAPLHVDGDVDAVLAVVDRPHHLGPFGSEDLRLLGSLANHTAVQLQKSRLLDRLRAEAERQEQLSLHDQLTGLPNRRHALGALTAELGRGGSTAVLVLDLDGFTDINEAFGHGTGDELLQQVGARLVPWGSAPGHVARLGNDEFVVLFRDVGTVAQAQQAVRPVLAALAGPFRLGGTTVDVRVVAGLAVAPEHGGSADGLLRRADAAMYAAKREGVAVRTWDPLSEGDSVRRLTLLRHLRETIEAGQLQVHYQPKVHPGTGRVVGAEALARWTHPAHGRVTPDEFVLLAERSGLIHPLTDLVLRTALEQCRQWRVSVPGLSVAVNLSARSLLNEALPEQVAAALARAGLPSSALTLELTETAVMVDVDHALVVLRGLADLGVTLSIDDFGTGQSSLAYLKMLPVGEVKVDRSFVAGASGDAGDAAIVGAAVDLAHTHGLVVVAEGVEDDVTRRLLVDRGCDVIQGYLVSRPLAPEAFGAWLAAHPQPVGPAGATGQEGRGGGW</sequence>
<feature type="transmembrane region" description="Helical" evidence="1">
    <location>
        <begin position="39"/>
        <end position="58"/>
    </location>
</feature>